<dbReference type="Proteomes" id="UP000187209">
    <property type="component" value="Unassembled WGS sequence"/>
</dbReference>
<feature type="transmembrane region" description="Helical" evidence="4">
    <location>
        <begin position="20"/>
        <end position="39"/>
    </location>
</feature>
<dbReference type="GO" id="GO:0006508">
    <property type="term" value="P:proteolysis"/>
    <property type="evidence" value="ECO:0007669"/>
    <property type="project" value="InterPro"/>
</dbReference>
<dbReference type="OrthoDB" id="190265at2759"/>
<sequence length="350" mass="39280">MEGFLSNPPKVIRKSYKKKIAALATVIVVVGAIAVFYSWDSSSQNVQGLKEFELQHAEFKEYLDRFGKSYDDESEYFKRFNIFRTNSAYIRIQNTMLSTWKMGINKFADMSHEEFKSIFLGTKVEFKEKVQIKKTHQLFASSVDWRTTKNVTPVKDQGYCGSCWAFSTTGAIESAISIKQKKLVELSEQQLVDCSWAYGNQGCNGGLMDYAFQYVMKYGLSSEKNYPYLGYDKKCNKGKAKKVSAKISNYADVTGNDYNALLSAVSFQPVSVAVDASVWAYYDSGVLQSSDCGTSLNHGVLAVGYDMSENYWIVKNSWGTSWGEQGYIRLNIVAGQGTCGIQMMASYPVV</sequence>
<dbReference type="PROSITE" id="PS00139">
    <property type="entry name" value="THIOL_PROTEASE_CYS"/>
    <property type="match status" value="1"/>
</dbReference>
<organism evidence="7 8">
    <name type="scientific">Stentor coeruleus</name>
    <dbReference type="NCBI Taxonomy" id="5963"/>
    <lineage>
        <taxon>Eukaryota</taxon>
        <taxon>Sar</taxon>
        <taxon>Alveolata</taxon>
        <taxon>Ciliophora</taxon>
        <taxon>Postciliodesmatophora</taxon>
        <taxon>Heterotrichea</taxon>
        <taxon>Heterotrichida</taxon>
        <taxon>Stentoridae</taxon>
        <taxon>Stentor</taxon>
    </lineage>
</organism>
<keyword evidence="3" id="KW-1015">Disulfide bond</keyword>
<dbReference type="InterPro" id="IPR025661">
    <property type="entry name" value="Pept_asp_AS"/>
</dbReference>
<evidence type="ECO:0000313" key="7">
    <source>
        <dbReference type="EMBL" id="OMJ74065.1"/>
    </source>
</evidence>
<dbReference type="InterPro" id="IPR000169">
    <property type="entry name" value="Pept_cys_AS"/>
</dbReference>
<dbReference type="InterPro" id="IPR039417">
    <property type="entry name" value="Peptidase_C1A_papain-like"/>
</dbReference>
<dbReference type="InterPro" id="IPR038765">
    <property type="entry name" value="Papain-like_cys_pep_sf"/>
</dbReference>
<dbReference type="SUPFAM" id="SSF54001">
    <property type="entry name" value="Cysteine proteinases"/>
    <property type="match status" value="1"/>
</dbReference>
<dbReference type="GO" id="GO:0008234">
    <property type="term" value="F:cysteine-type peptidase activity"/>
    <property type="evidence" value="ECO:0007669"/>
    <property type="project" value="InterPro"/>
</dbReference>
<evidence type="ECO:0000256" key="1">
    <source>
        <dbReference type="ARBA" id="ARBA00008455"/>
    </source>
</evidence>
<name>A0A1R2BBL4_9CILI</name>
<dbReference type="InterPro" id="IPR013201">
    <property type="entry name" value="Prot_inhib_I29"/>
</dbReference>
<dbReference type="Pfam" id="PF00112">
    <property type="entry name" value="Peptidase_C1"/>
    <property type="match status" value="1"/>
</dbReference>
<reference evidence="7 8" key="1">
    <citation type="submission" date="2016-11" db="EMBL/GenBank/DDBJ databases">
        <title>The macronuclear genome of Stentor coeruleus: a giant cell with tiny introns.</title>
        <authorList>
            <person name="Slabodnick M."/>
            <person name="Ruby J.G."/>
            <person name="Reiff S.B."/>
            <person name="Swart E.C."/>
            <person name="Gosai S."/>
            <person name="Prabakaran S."/>
            <person name="Witkowska E."/>
            <person name="Larue G.E."/>
            <person name="Fisher S."/>
            <person name="Freeman R.M."/>
            <person name="Gunawardena J."/>
            <person name="Chu W."/>
            <person name="Stover N.A."/>
            <person name="Gregory B.D."/>
            <person name="Nowacki M."/>
            <person name="Derisi J."/>
            <person name="Roy S.W."/>
            <person name="Marshall W.F."/>
            <person name="Sood P."/>
        </authorList>
    </citation>
    <scope>NUCLEOTIDE SEQUENCE [LARGE SCALE GENOMIC DNA]</scope>
    <source>
        <strain evidence="7">WM001</strain>
    </source>
</reference>
<dbReference type="Gene3D" id="3.90.70.10">
    <property type="entry name" value="Cysteine proteinases"/>
    <property type="match status" value="1"/>
</dbReference>
<dbReference type="CDD" id="cd02248">
    <property type="entry name" value="Peptidase_C1A"/>
    <property type="match status" value="1"/>
</dbReference>
<dbReference type="SMART" id="SM00848">
    <property type="entry name" value="Inhibitor_I29"/>
    <property type="match status" value="1"/>
</dbReference>
<keyword evidence="8" id="KW-1185">Reference proteome</keyword>
<feature type="domain" description="Cathepsin propeptide inhibitor" evidence="6">
    <location>
        <begin position="59"/>
        <end position="115"/>
    </location>
</feature>
<comment type="similarity">
    <text evidence="1">Belongs to the peptidase C1 family.</text>
</comment>
<evidence type="ECO:0000259" key="5">
    <source>
        <dbReference type="SMART" id="SM00645"/>
    </source>
</evidence>
<feature type="domain" description="Peptidase C1A papain C-terminal" evidence="5">
    <location>
        <begin position="139"/>
        <end position="349"/>
    </location>
</feature>
<keyword evidence="4" id="KW-1133">Transmembrane helix</keyword>
<dbReference type="PRINTS" id="PR00705">
    <property type="entry name" value="PAPAIN"/>
</dbReference>
<dbReference type="EMBL" id="MPUH01000776">
    <property type="protein sequence ID" value="OMJ74065.1"/>
    <property type="molecule type" value="Genomic_DNA"/>
</dbReference>
<dbReference type="InterPro" id="IPR013128">
    <property type="entry name" value="Peptidase_C1A"/>
</dbReference>
<dbReference type="SMART" id="SM00645">
    <property type="entry name" value="Pept_C1"/>
    <property type="match status" value="1"/>
</dbReference>
<evidence type="ECO:0000313" key="8">
    <source>
        <dbReference type="Proteomes" id="UP000187209"/>
    </source>
</evidence>
<keyword evidence="4" id="KW-0472">Membrane</keyword>
<gene>
    <name evidence="7" type="ORF">SteCoe_27084</name>
</gene>
<comment type="caution">
    <text evidence="7">The sequence shown here is derived from an EMBL/GenBank/DDBJ whole genome shotgun (WGS) entry which is preliminary data.</text>
</comment>
<dbReference type="FunFam" id="3.90.70.10:FF:000039">
    <property type="entry name" value="Cysteine proteinase 2, putative"/>
    <property type="match status" value="1"/>
</dbReference>
<dbReference type="PROSITE" id="PS00639">
    <property type="entry name" value="THIOL_PROTEASE_HIS"/>
    <property type="match status" value="1"/>
</dbReference>
<dbReference type="InterPro" id="IPR000668">
    <property type="entry name" value="Peptidase_C1A_C"/>
</dbReference>
<evidence type="ECO:0000256" key="3">
    <source>
        <dbReference type="ARBA" id="ARBA00023157"/>
    </source>
</evidence>
<dbReference type="PANTHER" id="PTHR12411">
    <property type="entry name" value="CYSTEINE PROTEASE FAMILY C1-RELATED"/>
    <property type="match status" value="1"/>
</dbReference>
<dbReference type="AlphaFoldDB" id="A0A1R2BBL4"/>
<protein>
    <submittedName>
        <fullName evidence="7">Uncharacterized protein</fullName>
    </submittedName>
</protein>
<keyword evidence="2" id="KW-0865">Zymogen</keyword>
<keyword evidence="4" id="KW-0812">Transmembrane</keyword>
<evidence type="ECO:0000259" key="6">
    <source>
        <dbReference type="SMART" id="SM00848"/>
    </source>
</evidence>
<evidence type="ECO:0000256" key="2">
    <source>
        <dbReference type="ARBA" id="ARBA00023145"/>
    </source>
</evidence>
<proteinExistence type="inferred from homology"/>
<dbReference type="InterPro" id="IPR025660">
    <property type="entry name" value="Pept_his_AS"/>
</dbReference>
<evidence type="ECO:0000256" key="4">
    <source>
        <dbReference type="SAM" id="Phobius"/>
    </source>
</evidence>
<dbReference type="PROSITE" id="PS00640">
    <property type="entry name" value="THIOL_PROTEASE_ASN"/>
    <property type="match status" value="1"/>
</dbReference>
<dbReference type="Pfam" id="PF08246">
    <property type="entry name" value="Inhibitor_I29"/>
    <property type="match status" value="1"/>
</dbReference>
<accession>A0A1R2BBL4</accession>